<organism evidence="2 3">
    <name type="scientific">Coprinellus micaceus</name>
    <name type="common">Glistening ink-cap mushroom</name>
    <name type="synonym">Coprinus micaceus</name>
    <dbReference type="NCBI Taxonomy" id="71717"/>
    <lineage>
        <taxon>Eukaryota</taxon>
        <taxon>Fungi</taxon>
        <taxon>Dikarya</taxon>
        <taxon>Basidiomycota</taxon>
        <taxon>Agaricomycotina</taxon>
        <taxon>Agaricomycetes</taxon>
        <taxon>Agaricomycetidae</taxon>
        <taxon>Agaricales</taxon>
        <taxon>Agaricineae</taxon>
        <taxon>Psathyrellaceae</taxon>
        <taxon>Coprinellus</taxon>
    </lineage>
</organism>
<dbReference type="Proteomes" id="UP000298030">
    <property type="component" value="Unassembled WGS sequence"/>
</dbReference>
<evidence type="ECO:0008006" key="4">
    <source>
        <dbReference type="Google" id="ProtNLM"/>
    </source>
</evidence>
<keyword evidence="1" id="KW-0732">Signal</keyword>
<dbReference type="Pfam" id="PF11937">
    <property type="entry name" value="DUF3455"/>
    <property type="match status" value="1"/>
</dbReference>
<dbReference type="PANTHER" id="PTHR35567">
    <property type="entry name" value="MALATE DEHYDROGENASE (AFU_ORTHOLOGUE AFUA_2G13800)"/>
    <property type="match status" value="1"/>
</dbReference>
<dbReference type="EMBL" id="QPFP01000005">
    <property type="protein sequence ID" value="TEB36552.1"/>
    <property type="molecule type" value="Genomic_DNA"/>
</dbReference>
<keyword evidence="3" id="KW-1185">Reference proteome</keyword>
<proteinExistence type="predicted"/>
<protein>
    <recommendedName>
        <fullName evidence="4">Malate dehydrogenase</fullName>
    </recommendedName>
</protein>
<feature type="chain" id="PRO_5021425657" description="Malate dehydrogenase" evidence="1">
    <location>
        <begin position="20"/>
        <end position="230"/>
    </location>
</feature>
<feature type="signal peptide" evidence="1">
    <location>
        <begin position="1"/>
        <end position="19"/>
    </location>
</feature>
<accession>A0A4Y7TSJ1</accession>
<evidence type="ECO:0000313" key="3">
    <source>
        <dbReference type="Proteomes" id="UP000298030"/>
    </source>
</evidence>
<gene>
    <name evidence="2" type="ORF">FA13DRAFT_1786951</name>
</gene>
<dbReference type="AlphaFoldDB" id="A0A4Y7TSJ1"/>
<dbReference type="InterPro" id="IPR021851">
    <property type="entry name" value="DUF3455"/>
</dbReference>
<dbReference type="PANTHER" id="PTHR35567:SF1">
    <property type="entry name" value="CONSERVED FUNGAL PROTEIN (AFU_ORTHOLOGUE AFUA_1G14230)"/>
    <property type="match status" value="1"/>
</dbReference>
<reference evidence="2 3" key="1">
    <citation type="journal article" date="2019" name="Nat. Ecol. Evol.">
        <title>Megaphylogeny resolves global patterns of mushroom evolution.</title>
        <authorList>
            <person name="Varga T."/>
            <person name="Krizsan K."/>
            <person name="Foldi C."/>
            <person name="Dima B."/>
            <person name="Sanchez-Garcia M."/>
            <person name="Sanchez-Ramirez S."/>
            <person name="Szollosi G.J."/>
            <person name="Szarkandi J.G."/>
            <person name="Papp V."/>
            <person name="Albert L."/>
            <person name="Andreopoulos W."/>
            <person name="Angelini C."/>
            <person name="Antonin V."/>
            <person name="Barry K.W."/>
            <person name="Bougher N.L."/>
            <person name="Buchanan P."/>
            <person name="Buyck B."/>
            <person name="Bense V."/>
            <person name="Catcheside P."/>
            <person name="Chovatia M."/>
            <person name="Cooper J."/>
            <person name="Damon W."/>
            <person name="Desjardin D."/>
            <person name="Finy P."/>
            <person name="Geml J."/>
            <person name="Haridas S."/>
            <person name="Hughes K."/>
            <person name="Justo A."/>
            <person name="Karasinski D."/>
            <person name="Kautmanova I."/>
            <person name="Kiss B."/>
            <person name="Kocsube S."/>
            <person name="Kotiranta H."/>
            <person name="LaButti K.M."/>
            <person name="Lechner B.E."/>
            <person name="Liimatainen K."/>
            <person name="Lipzen A."/>
            <person name="Lukacs Z."/>
            <person name="Mihaltcheva S."/>
            <person name="Morgado L.N."/>
            <person name="Niskanen T."/>
            <person name="Noordeloos M.E."/>
            <person name="Ohm R.A."/>
            <person name="Ortiz-Santana B."/>
            <person name="Ovrebo C."/>
            <person name="Racz N."/>
            <person name="Riley R."/>
            <person name="Savchenko A."/>
            <person name="Shiryaev A."/>
            <person name="Soop K."/>
            <person name="Spirin V."/>
            <person name="Szebenyi C."/>
            <person name="Tomsovsky M."/>
            <person name="Tulloss R.E."/>
            <person name="Uehling J."/>
            <person name="Grigoriev I.V."/>
            <person name="Vagvolgyi C."/>
            <person name="Papp T."/>
            <person name="Martin F.M."/>
            <person name="Miettinen O."/>
            <person name="Hibbett D.S."/>
            <person name="Nagy L.G."/>
        </authorList>
    </citation>
    <scope>NUCLEOTIDE SEQUENCE [LARGE SCALE GENOMIC DNA]</scope>
    <source>
        <strain evidence="2 3">FP101781</strain>
    </source>
</reference>
<evidence type="ECO:0000256" key="1">
    <source>
        <dbReference type="SAM" id="SignalP"/>
    </source>
</evidence>
<comment type="caution">
    <text evidence="2">The sequence shown here is derived from an EMBL/GenBank/DDBJ whole genome shotgun (WGS) entry which is preliminary data.</text>
</comment>
<evidence type="ECO:0000313" key="2">
    <source>
        <dbReference type="EMBL" id="TEB36552.1"/>
    </source>
</evidence>
<name>A0A4Y7TSJ1_COPMI</name>
<dbReference type="OrthoDB" id="1859733at2759"/>
<sequence length="230" mass="23747">MFSSKSIFATALLAISALAAPVTPTCSTEKAIMALPDSQTLLAKQSGPPSFALLGVGVQNYTCGADGKFASAGAVAELFDISCLAGKPAFNTVQDTAMRVWSTIPDRIFSSKLAPLITAPLGCLSAGKHYFTKNAAGGISPVWDMRTTGLKSVQGKAGAYVLAAKVANIPAPTGAQDVDWLQLKNVEGQLATAIYRTDTRGGPAPASCTAGQTLSVKYTSKYFLFGSTVA</sequence>